<dbReference type="Gene3D" id="3.10.180.10">
    <property type="entry name" value="2,3-Dihydroxybiphenyl 1,2-Dioxygenase, domain 1"/>
    <property type="match status" value="1"/>
</dbReference>
<proteinExistence type="predicted"/>
<dbReference type="InterPro" id="IPR004360">
    <property type="entry name" value="Glyas_Fos-R_dOase_dom"/>
</dbReference>
<dbReference type="OrthoDB" id="9803079at2"/>
<dbReference type="Proteomes" id="UP000297253">
    <property type="component" value="Unassembled WGS sequence"/>
</dbReference>
<dbReference type="PANTHER" id="PTHR36437:SF2">
    <property type="entry name" value="GLYOXALASE_BLEOMYCIN RESISTANCE PROTEIN_DIOXYGENASE"/>
    <property type="match status" value="1"/>
</dbReference>
<dbReference type="RefSeq" id="WP_135181739.1">
    <property type="nucleotide sequence ID" value="NZ_JADGKZ010000005.1"/>
</dbReference>
<dbReference type="EMBL" id="SPPD01000005">
    <property type="protein sequence ID" value="TFU98055.1"/>
    <property type="molecule type" value="Genomic_DNA"/>
</dbReference>
<accession>A0A4Y9JDY3</accession>
<dbReference type="AlphaFoldDB" id="A0A4Y9JDY3"/>
<dbReference type="InterPro" id="IPR029068">
    <property type="entry name" value="Glyas_Bleomycin-R_OHBP_Dase"/>
</dbReference>
<dbReference type="InterPro" id="IPR037523">
    <property type="entry name" value="VOC_core"/>
</dbReference>
<feature type="domain" description="VOC" evidence="1">
    <location>
        <begin position="2"/>
        <end position="123"/>
    </location>
</feature>
<protein>
    <submittedName>
        <fullName evidence="2">VOC family protein</fullName>
    </submittedName>
</protein>
<sequence length="126" mass="14190">MITKSTTMLYVTDTKAAMEFWTEKIGFVLLETADYGEAVSYEIAPSTDAAIKFGIHDKDWVAKANPTMNLGFPSLLFETEDLEAEYERLSKAGVATNPIMEYQGMRHFTFADLEGNYIAVKESNKR</sequence>
<evidence type="ECO:0000313" key="2">
    <source>
        <dbReference type="EMBL" id="TFU98055.1"/>
    </source>
</evidence>
<organism evidence="2 3">
    <name type="scientific">Streptococcus cuniculi</name>
    <dbReference type="NCBI Taxonomy" id="1432788"/>
    <lineage>
        <taxon>Bacteria</taxon>
        <taxon>Bacillati</taxon>
        <taxon>Bacillota</taxon>
        <taxon>Bacilli</taxon>
        <taxon>Lactobacillales</taxon>
        <taxon>Streptococcaceae</taxon>
        <taxon>Streptococcus</taxon>
    </lineage>
</organism>
<dbReference type="SUPFAM" id="SSF54593">
    <property type="entry name" value="Glyoxalase/Bleomycin resistance protein/Dihydroxybiphenyl dioxygenase"/>
    <property type="match status" value="1"/>
</dbReference>
<dbReference type="Pfam" id="PF00903">
    <property type="entry name" value="Glyoxalase"/>
    <property type="match status" value="1"/>
</dbReference>
<name>A0A4Y9JDY3_9STRE</name>
<gene>
    <name evidence="2" type="ORF">E4T82_04870</name>
</gene>
<evidence type="ECO:0000259" key="1">
    <source>
        <dbReference type="PROSITE" id="PS51819"/>
    </source>
</evidence>
<reference evidence="2 3" key="1">
    <citation type="submission" date="2019-03" db="EMBL/GenBank/DDBJ databases">
        <title>Diversity of the mouse oral microbiome.</title>
        <authorList>
            <person name="Joseph S."/>
            <person name="Aduse-Opoku J."/>
            <person name="Curtis M."/>
            <person name="Wade W."/>
            <person name="Hashim A."/>
        </authorList>
    </citation>
    <scope>NUCLEOTIDE SEQUENCE [LARGE SCALE GENOMIC DNA]</scope>
    <source>
        <strain evidence="2 3">WM131</strain>
    </source>
</reference>
<dbReference type="PANTHER" id="PTHR36437">
    <property type="entry name" value="GLYOXALASE/BLEOMYCIN RESISTANCE PROTEIN/DIOXYGENASE"/>
    <property type="match status" value="1"/>
</dbReference>
<comment type="caution">
    <text evidence="2">The sequence shown here is derived from an EMBL/GenBank/DDBJ whole genome shotgun (WGS) entry which is preliminary data.</text>
</comment>
<evidence type="ECO:0000313" key="3">
    <source>
        <dbReference type="Proteomes" id="UP000297253"/>
    </source>
</evidence>
<dbReference type="PROSITE" id="PS51819">
    <property type="entry name" value="VOC"/>
    <property type="match status" value="1"/>
</dbReference>